<dbReference type="AlphaFoldDB" id="A0A7J7FQ60"/>
<dbReference type="InterPro" id="IPR050134">
    <property type="entry name" value="NAD-dep_sirtuin_deacylases"/>
</dbReference>
<dbReference type="GO" id="GO:0070403">
    <property type="term" value="F:NAD+ binding"/>
    <property type="evidence" value="ECO:0007669"/>
    <property type="project" value="InterPro"/>
</dbReference>
<evidence type="ECO:0000256" key="2">
    <source>
        <dbReference type="ARBA" id="ARBA00023027"/>
    </source>
</evidence>
<dbReference type="InterPro" id="IPR026590">
    <property type="entry name" value="Ssirtuin_cat_dom"/>
</dbReference>
<evidence type="ECO:0000259" key="4">
    <source>
        <dbReference type="PROSITE" id="PS50305"/>
    </source>
</evidence>
<evidence type="ECO:0000256" key="3">
    <source>
        <dbReference type="PROSITE-ProRule" id="PRU00236"/>
    </source>
</evidence>
<dbReference type="PANTHER" id="PTHR11085:SF10">
    <property type="entry name" value="NAD-DEPENDENT PROTEIN DEACYLASE SIRTUIN-5, MITOCHONDRIAL-RELATED"/>
    <property type="match status" value="1"/>
</dbReference>
<keyword evidence="1" id="KW-0808">Transferase</keyword>
<organism evidence="5 6">
    <name type="scientific">Camellia sinensis</name>
    <name type="common">Tea plant</name>
    <name type="synonym">Thea sinensis</name>
    <dbReference type="NCBI Taxonomy" id="4442"/>
    <lineage>
        <taxon>Eukaryota</taxon>
        <taxon>Viridiplantae</taxon>
        <taxon>Streptophyta</taxon>
        <taxon>Embryophyta</taxon>
        <taxon>Tracheophyta</taxon>
        <taxon>Spermatophyta</taxon>
        <taxon>Magnoliopsida</taxon>
        <taxon>eudicotyledons</taxon>
        <taxon>Gunneridae</taxon>
        <taxon>Pentapetalae</taxon>
        <taxon>asterids</taxon>
        <taxon>Ericales</taxon>
        <taxon>Theaceae</taxon>
        <taxon>Camellia</taxon>
    </lineage>
</organism>
<dbReference type="InterPro" id="IPR026591">
    <property type="entry name" value="Sirtuin_cat_small_dom_sf"/>
</dbReference>
<dbReference type="InterPro" id="IPR029035">
    <property type="entry name" value="DHS-like_NAD/FAD-binding_dom"/>
</dbReference>
<name>A0A7J7FQ60_CAMSI</name>
<dbReference type="Pfam" id="PF02146">
    <property type="entry name" value="SIR2"/>
    <property type="match status" value="1"/>
</dbReference>
<evidence type="ECO:0000313" key="5">
    <source>
        <dbReference type="EMBL" id="KAF5930097.1"/>
    </source>
</evidence>
<dbReference type="PANTHER" id="PTHR11085">
    <property type="entry name" value="NAD-DEPENDENT PROTEIN DEACYLASE SIRTUIN-5, MITOCHONDRIAL-RELATED"/>
    <property type="match status" value="1"/>
</dbReference>
<dbReference type="Gene3D" id="3.30.1600.10">
    <property type="entry name" value="SIR2/SIRT2 'Small Domain"/>
    <property type="match status" value="1"/>
</dbReference>
<comment type="caution">
    <text evidence="5">The sequence shown here is derived from an EMBL/GenBank/DDBJ whole genome shotgun (WGS) entry which is preliminary data.</text>
</comment>
<dbReference type="SUPFAM" id="SSF52467">
    <property type="entry name" value="DHS-like NAD/FAD-binding domain"/>
    <property type="match status" value="1"/>
</dbReference>
<gene>
    <name evidence="5" type="ORF">HYC85_030970</name>
</gene>
<evidence type="ECO:0000256" key="1">
    <source>
        <dbReference type="ARBA" id="ARBA00022679"/>
    </source>
</evidence>
<dbReference type="InterPro" id="IPR003000">
    <property type="entry name" value="Sirtuin"/>
</dbReference>
<proteinExistence type="predicted"/>
<dbReference type="Proteomes" id="UP000593564">
    <property type="component" value="Unassembled WGS sequence"/>
</dbReference>
<dbReference type="GO" id="GO:0017136">
    <property type="term" value="F:histone deacetylase activity, NAD-dependent"/>
    <property type="evidence" value="ECO:0007669"/>
    <property type="project" value="TreeGrafter"/>
</dbReference>
<reference evidence="6" key="1">
    <citation type="journal article" date="2020" name="Nat. Commun.">
        <title>Genome assembly of wild tea tree DASZ reveals pedigree and selection history of tea varieties.</title>
        <authorList>
            <person name="Zhang W."/>
            <person name="Zhang Y."/>
            <person name="Qiu H."/>
            <person name="Guo Y."/>
            <person name="Wan H."/>
            <person name="Zhang X."/>
            <person name="Scossa F."/>
            <person name="Alseekh S."/>
            <person name="Zhang Q."/>
            <person name="Wang P."/>
            <person name="Xu L."/>
            <person name="Schmidt M.H."/>
            <person name="Jia X."/>
            <person name="Li D."/>
            <person name="Zhu A."/>
            <person name="Guo F."/>
            <person name="Chen W."/>
            <person name="Ni D."/>
            <person name="Usadel B."/>
            <person name="Fernie A.R."/>
            <person name="Wen W."/>
        </authorList>
    </citation>
    <scope>NUCLEOTIDE SEQUENCE [LARGE SCALE GENOMIC DNA]</scope>
    <source>
        <strain evidence="6">cv. G240</strain>
    </source>
</reference>
<comment type="caution">
    <text evidence="3">Lacks conserved residue(s) required for the propagation of feature annotation.</text>
</comment>
<protein>
    <recommendedName>
        <fullName evidence="4">Deacetylase sirtuin-type domain-containing protein</fullName>
    </recommendedName>
</protein>
<dbReference type="Gene3D" id="3.40.50.1220">
    <property type="entry name" value="TPP-binding domain"/>
    <property type="match status" value="1"/>
</dbReference>
<reference evidence="5 6" key="2">
    <citation type="submission" date="2020-07" db="EMBL/GenBank/DDBJ databases">
        <title>Genome assembly of wild tea tree DASZ reveals pedigree and selection history of tea varieties.</title>
        <authorList>
            <person name="Zhang W."/>
        </authorList>
    </citation>
    <scope>NUCLEOTIDE SEQUENCE [LARGE SCALE GENOMIC DNA]</scope>
    <source>
        <strain evidence="6">cv. G240</strain>
        <tissue evidence="5">Leaf</tissue>
    </source>
</reference>
<keyword evidence="2" id="KW-0520">NAD</keyword>
<sequence>MRSSSKLKKIFPFQGSVKFVQTTCRISVNGTLSITKENVSSSFLRDKKLVSKFDILLINNAVQNYVTKLVVLTGAGISTECGIPDYRRKHEFRNAQMELTVLASDQLCHDPIPPLVEWCHDGQRYWAKSYARWRRFTTAQPGPAHIALSSLEKTSWINFMITQNVDRLHHSVSSNPLELHGTIYNVVCIDCSFRCYNQLFEDQLKALNPKVSLLMYNLLI</sequence>
<evidence type="ECO:0000313" key="6">
    <source>
        <dbReference type="Proteomes" id="UP000593564"/>
    </source>
</evidence>
<feature type="domain" description="Deacetylase sirtuin-type" evidence="4">
    <location>
        <begin position="45"/>
        <end position="220"/>
    </location>
</feature>
<accession>A0A7J7FQ60</accession>
<dbReference type="PROSITE" id="PS50305">
    <property type="entry name" value="SIRTUIN"/>
    <property type="match status" value="1"/>
</dbReference>
<keyword evidence="6" id="KW-1185">Reference proteome</keyword>
<dbReference type="EMBL" id="JACBKZ010000015">
    <property type="protein sequence ID" value="KAF5930097.1"/>
    <property type="molecule type" value="Genomic_DNA"/>
</dbReference>